<dbReference type="GeneID" id="89953400"/>
<reference evidence="1 2" key="1">
    <citation type="submission" date="2022-11" db="EMBL/GenBank/DDBJ databases">
        <title>Mucor velutinosus strain NIH1002 WGS.</title>
        <authorList>
            <person name="Subramanian P."/>
            <person name="Mullikin J.C."/>
            <person name="Segre J.A."/>
            <person name="Zelazny A.M."/>
        </authorList>
    </citation>
    <scope>NUCLEOTIDE SEQUENCE [LARGE SCALE GENOMIC DNA]</scope>
    <source>
        <strain evidence="1 2">NIH1002</strain>
    </source>
</reference>
<name>A0AAN7DMM8_9FUNG</name>
<comment type="caution">
    <text evidence="1">The sequence shown here is derived from an EMBL/GenBank/DDBJ whole genome shotgun (WGS) entry which is preliminary data.</text>
</comment>
<accession>A0AAN7DMM8</accession>
<keyword evidence="2" id="KW-1185">Reference proteome</keyword>
<dbReference type="Proteomes" id="UP001304243">
    <property type="component" value="Unassembled WGS sequence"/>
</dbReference>
<protein>
    <submittedName>
        <fullName evidence="1">Uncharacterized protein</fullName>
    </submittedName>
</protein>
<evidence type="ECO:0000313" key="2">
    <source>
        <dbReference type="Proteomes" id="UP001304243"/>
    </source>
</evidence>
<evidence type="ECO:0000313" key="1">
    <source>
        <dbReference type="EMBL" id="KAK4519478.1"/>
    </source>
</evidence>
<sequence length="198" mass="22326">MKRFVISETSQHQIKAASYLGSQSQNISLVKSGMPFSSLLTEKKNSSITTMLNNPRLLNAANPEMIEMLCSSLKKDPKLNILCAMIHYLTGLHAPSTAHIEQGTSNFTEGLPSTDRLSTTPGISQSEKHTIAEHCFKYNTIGEILDALDKEGSHSSLAEKERFFWVQQRSLPWSFCVEHLIYHSKIVFYWNKNYGLSK</sequence>
<organism evidence="1 2">
    <name type="scientific">Mucor velutinosus</name>
    <dbReference type="NCBI Taxonomy" id="708070"/>
    <lineage>
        <taxon>Eukaryota</taxon>
        <taxon>Fungi</taxon>
        <taxon>Fungi incertae sedis</taxon>
        <taxon>Mucoromycota</taxon>
        <taxon>Mucoromycotina</taxon>
        <taxon>Mucoromycetes</taxon>
        <taxon>Mucorales</taxon>
        <taxon>Mucorineae</taxon>
        <taxon>Mucoraceae</taxon>
        <taxon>Mucor</taxon>
    </lineage>
</organism>
<dbReference type="EMBL" id="JASEJX010000012">
    <property type="protein sequence ID" value="KAK4519478.1"/>
    <property type="molecule type" value="Genomic_DNA"/>
</dbReference>
<dbReference type="RefSeq" id="XP_064686144.1">
    <property type="nucleotide sequence ID" value="XM_064828942.1"/>
</dbReference>
<dbReference type="AlphaFoldDB" id="A0AAN7DMM8"/>
<proteinExistence type="predicted"/>
<gene>
    <name evidence="1" type="ORF">ATC70_009714</name>
</gene>